<proteinExistence type="inferred from homology"/>
<organism evidence="11">
    <name type="scientific">Schistocephalus solidus</name>
    <name type="common">Tapeworm</name>
    <dbReference type="NCBI Taxonomy" id="70667"/>
    <lineage>
        <taxon>Eukaryota</taxon>
        <taxon>Metazoa</taxon>
        <taxon>Spiralia</taxon>
        <taxon>Lophotrochozoa</taxon>
        <taxon>Platyhelminthes</taxon>
        <taxon>Cestoda</taxon>
        <taxon>Eucestoda</taxon>
        <taxon>Diphyllobothriidea</taxon>
        <taxon>Diphyllobothriidae</taxon>
        <taxon>Schistocephalus</taxon>
    </lineage>
</organism>
<comment type="similarity">
    <text evidence="3 10">Belongs to the ALG6/ALG8 glucosyltransferase family.</text>
</comment>
<feature type="transmembrane region" description="Helical" evidence="10">
    <location>
        <begin position="190"/>
        <end position="213"/>
    </location>
</feature>
<evidence type="ECO:0000256" key="1">
    <source>
        <dbReference type="ARBA" id="ARBA00004477"/>
    </source>
</evidence>
<feature type="transmembrane region" description="Helical" evidence="10">
    <location>
        <begin position="485"/>
        <end position="508"/>
    </location>
</feature>
<feature type="transmembrane region" description="Helical" evidence="10">
    <location>
        <begin position="427"/>
        <end position="444"/>
    </location>
</feature>
<evidence type="ECO:0000256" key="8">
    <source>
        <dbReference type="ARBA" id="ARBA00022989"/>
    </source>
</evidence>
<feature type="transmembrane region" description="Helical" evidence="10">
    <location>
        <begin position="225"/>
        <end position="246"/>
    </location>
</feature>
<feature type="transmembrane region" description="Helical" evidence="10">
    <location>
        <begin position="456"/>
        <end position="478"/>
    </location>
</feature>
<dbReference type="PANTHER" id="PTHR12413:SF2">
    <property type="entry name" value="DOLICHYL PYROPHOSPHATE GLC1MAN9GLCNAC2 ALPHA-1,3-GLUCOSYLTRANSFERASE-RELATED"/>
    <property type="match status" value="1"/>
</dbReference>
<dbReference type="GO" id="GO:0042283">
    <property type="term" value="F:dolichyl pyrophosphate Glc1Man9GlcNAc2 alpha-1,3-glucosyltransferase activity"/>
    <property type="evidence" value="ECO:0007669"/>
    <property type="project" value="TreeGrafter"/>
</dbReference>
<dbReference type="GO" id="GO:0005789">
    <property type="term" value="C:endoplasmic reticulum membrane"/>
    <property type="evidence" value="ECO:0007669"/>
    <property type="project" value="UniProtKB-SubCell"/>
</dbReference>
<dbReference type="Pfam" id="PF03155">
    <property type="entry name" value="Alg6_Alg8"/>
    <property type="match status" value="1"/>
</dbReference>
<dbReference type="AlphaFoldDB" id="A0A183TBA2"/>
<evidence type="ECO:0000256" key="5">
    <source>
        <dbReference type="ARBA" id="ARBA00022679"/>
    </source>
</evidence>
<evidence type="ECO:0000256" key="3">
    <source>
        <dbReference type="ARBA" id="ARBA00008715"/>
    </source>
</evidence>
<keyword evidence="4 10" id="KW-0328">Glycosyltransferase</keyword>
<feature type="transmembrane region" description="Helical" evidence="10">
    <location>
        <begin position="377"/>
        <end position="396"/>
    </location>
</feature>
<evidence type="ECO:0000256" key="6">
    <source>
        <dbReference type="ARBA" id="ARBA00022692"/>
    </source>
</evidence>
<dbReference type="PANTHER" id="PTHR12413">
    <property type="entry name" value="DOLICHYL GLYCOSYLTRANSFERASE"/>
    <property type="match status" value="1"/>
</dbReference>
<evidence type="ECO:0000256" key="9">
    <source>
        <dbReference type="ARBA" id="ARBA00023136"/>
    </source>
</evidence>
<feature type="transmembrane region" description="Helical" evidence="10">
    <location>
        <begin position="110"/>
        <end position="130"/>
    </location>
</feature>
<comment type="pathway">
    <text evidence="2 10">Protein modification; protein glycosylation.</text>
</comment>
<feature type="transmembrane region" description="Helical" evidence="10">
    <location>
        <begin position="520"/>
        <end position="541"/>
    </location>
</feature>
<accession>A0A183TBA2</accession>
<evidence type="ECO:0000256" key="10">
    <source>
        <dbReference type="RuleBase" id="RU363110"/>
    </source>
</evidence>
<evidence type="ECO:0000256" key="2">
    <source>
        <dbReference type="ARBA" id="ARBA00004922"/>
    </source>
</evidence>
<keyword evidence="5 10" id="KW-0808">Transferase</keyword>
<reference evidence="11" key="1">
    <citation type="submission" date="2016-06" db="UniProtKB">
        <authorList>
            <consortium name="WormBaseParasite"/>
        </authorList>
    </citation>
    <scope>IDENTIFICATION</scope>
</reference>
<dbReference type="EC" id="2.4.1.-" evidence="10"/>
<dbReference type="WBParaSite" id="SSLN_0001427101-mRNA-1">
    <property type="protein sequence ID" value="SSLN_0001427101-mRNA-1"/>
    <property type="gene ID" value="SSLN_0001427101"/>
</dbReference>
<dbReference type="GO" id="GO:0006487">
    <property type="term" value="P:protein N-linked glycosylation"/>
    <property type="evidence" value="ECO:0007669"/>
    <property type="project" value="TreeGrafter"/>
</dbReference>
<feature type="transmembrane region" description="Helical" evidence="10">
    <location>
        <begin position="348"/>
        <end position="365"/>
    </location>
</feature>
<keyword evidence="6 10" id="KW-0812">Transmembrane</keyword>
<name>A0A183TBA2_SCHSO</name>
<evidence type="ECO:0000256" key="4">
    <source>
        <dbReference type="ARBA" id="ARBA00022676"/>
    </source>
</evidence>
<dbReference type="UniPathway" id="UPA00378"/>
<sequence length="572" mass="64763">LASLLFDSSHSTDFEVHRNWLAITYSTSPSQWYEEATSQWTLDYPPLFAAGEWFLAQFASYINPEMLVLSKDPYVSSAVIIFQRCSVLITEFVLIFAVHSFSAGPCIGSGGFILFLEGENIVCPVFLSVFPMFLNHITCTDMHFQYNGFLFGVLFLSVAKVFQSNYLFAGFLFACLLNLKHIFLCLAPVYFVFILLHYCFQTGILVSFNYLIFQVNDKCHFRFDRFLLMGLTVCSVFSISIGPWVYMVCTSFYFTFFHFTLLKGKFQSLLSRLFPFHRGLCHAYWAPNFWALYNTLDKLLDLSGKFPEYCMGKAVLSTTTAVEGNFVNMTSGLTGDYVHACLPTIRPLHTAIITLIFVLPSLLICKRCSNPSDADNPQVLGCILLRAVAAAAWAAFLFSWHVHEKAILMVTLPLLLLAVVSRKLRGLAFYVTTLAHFSLLPLIFTSAEQPAVLSTYLAFTVAQYSLLGRMSPLVYTGLLGRCWPVLSSLACVHLLGLLPFLVFVRVFLPLRYPAYQFLPLMLTSVYTAIGLFGAFLVYIYVNMQWTFARTEVQANDDQEFAEFVSLQEKKRN</sequence>
<protein>
    <recommendedName>
        <fullName evidence="10">Alpha-1,3-glucosyltransferase</fullName>
        <ecNumber evidence="10">2.4.1.-</ecNumber>
    </recommendedName>
</protein>
<evidence type="ECO:0000256" key="7">
    <source>
        <dbReference type="ARBA" id="ARBA00022824"/>
    </source>
</evidence>
<feature type="transmembrane region" description="Helical" evidence="10">
    <location>
        <begin position="402"/>
        <end position="420"/>
    </location>
</feature>
<keyword evidence="9 10" id="KW-0472">Membrane</keyword>
<evidence type="ECO:0000313" key="11">
    <source>
        <dbReference type="WBParaSite" id="SSLN_0001427101-mRNA-1"/>
    </source>
</evidence>
<comment type="subcellular location">
    <subcellularLocation>
        <location evidence="1 10">Endoplasmic reticulum membrane</location>
        <topology evidence="1 10">Multi-pass membrane protein</topology>
    </subcellularLocation>
</comment>
<keyword evidence="7 10" id="KW-0256">Endoplasmic reticulum</keyword>
<dbReference type="InterPro" id="IPR004856">
    <property type="entry name" value="Glyco_trans_ALG6/ALG8"/>
</dbReference>
<keyword evidence="8 10" id="KW-1133">Transmembrane helix</keyword>